<proteinExistence type="predicted"/>
<accession>U1PSL1</accession>
<sequence length="69" mass="7358">MSISGLCKVGEKREATCVCQRCGGAVCDNHYVEEVGVCVKCADQHGQGDIGGGEPGDTDKDRDDVPRFR</sequence>
<dbReference type="HOGENOM" id="CLU_202923_0_0_2"/>
<dbReference type="AlphaFoldDB" id="U1PSL1"/>
<dbReference type="eggNOG" id="arCOG06415">
    <property type="taxonomic scope" value="Archaea"/>
</dbReference>
<dbReference type="EMBL" id="KE356561">
    <property type="protein sequence ID" value="ERG95351.1"/>
    <property type="molecule type" value="Genomic_DNA"/>
</dbReference>
<evidence type="ECO:0000313" key="2">
    <source>
        <dbReference type="EMBL" id="ERG95351.1"/>
    </source>
</evidence>
<reference evidence="2 3" key="1">
    <citation type="journal article" date="2013" name="PLoS ONE">
        <title>Assembly-driven community genomics of a hypersaline microbial ecosystem.</title>
        <authorList>
            <person name="Podell S."/>
            <person name="Ugalde J.A."/>
            <person name="Narasingarao P."/>
            <person name="Banfield J.F."/>
            <person name="Heidelberg K.B."/>
            <person name="Allen E.E."/>
        </authorList>
    </citation>
    <scope>NUCLEOTIDE SEQUENCE [LARGE SCALE GENOMIC DNA]</scope>
    <source>
        <strain evidence="3">J07HQW2</strain>
    </source>
</reference>
<dbReference type="RefSeq" id="WP_021054829.1">
    <property type="nucleotide sequence ID" value="NZ_KE356561.1"/>
</dbReference>
<evidence type="ECO:0000313" key="3">
    <source>
        <dbReference type="Proteomes" id="UP000030710"/>
    </source>
</evidence>
<organism evidence="2 3">
    <name type="scientific">Haloquadratum walsbyi J07HQW2</name>
    <dbReference type="NCBI Taxonomy" id="1238425"/>
    <lineage>
        <taxon>Archaea</taxon>
        <taxon>Methanobacteriati</taxon>
        <taxon>Methanobacteriota</taxon>
        <taxon>Stenosarchaea group</taxon>
        <taxon>Halobacteria</taxon>
        <taxon>Halobacteriales</taxon>
        <taxon>Haloferacaceae</taxon>
        <taxon>Haloquadratum</taxon>
    </lineage>
</organism>
<gene>
    <name evidence="2" type="ORF">J07HQW2_01806</name>
</gene>
<feature type="compositionally biased region" description="Basic and acidic residues" evidence="1">
    <location>
        <begin position="57"/>
        <end position="69"/>
    </location>
</feature>
<feature type="region of interest" description="Disordered" evidence="1">
    <location>
        <begin position="46"/>
        <end position="69"/>
    </location>
</feature>
<dbReference type="Proteomes" id="UP000030710">
    <property type="component" value="Unassembled WGS sequence"/>
</dbReference>
<evidence type="ECO:0000256" key="1">
    <source>
        <dbReference type="SAM" id="MobiDB-lite"/>
    </source>
</evidence>
<protein>
    <recommendedName>
        <fullName evidence="4">HIT zinc finger</fullName>
    </recommendedName>
</protein>
<name>U1PSL1_9EURY</name>
<evidence type="ECO:0008006" key="4">
    <source>
        <dbReference type="Google" id="ProtNLM"/>
    </source>
</evidence>